<dbReference type="InterPro" id="IPR029030">
    <property type="entry name" value="Caspase-like_dom_sf"/>
</dbReference>
<feature type="compositionally biased region" description="Pro residues" evidence="1">
    <location>
        <begin position="377"/>
        <end position="391"/>
    </location>
</feature>
<feature type="compositionally biased region" description="Low complexity" evidence="1">
    <location>
        <begin position="270"/>
        <end position="368"/>
    </location>
</feature>
<evidence type="ECO:0000313" key="3">
    <source>
        <dbReference type="EMBL" id="MFB9737359.1"/>
    </source>
</evidence>
<dbReference type="Gene3D" id="3.40.50.1460">
    <property type="match status" value="1"/>
</dbReference>
<feature type="compositionally biased region" description="Low complexity" evidence="1">
    <location>
        <begin position="392"/>
        <end position="403"/>
    </location>
</feature>
<dbReference type="InterPro" id="IPR002035">
    <property type="entry name" value="VWF_A"/>
</dbReference>
<dbReference type="Proteomes" id="UP001589703">
    <property type="component" value="Unassembled WGS sequence"/>
</dbReference>
<dbReference type="SMART" id="SM00327">
    <property type="entry name" value="VWA"/>
    <property type="match status" value="1"/>
</dbReference>
<dbReference type="PROSITE" id="PS50234">
    <property type="entry name" value="VWFA"/>
    <property type="match status" value="1"/>
</dbReference>
<dbReference type="InterPro" id="IPR036465">
    <property type="entry name" value="vWFA_dom_sf"/>
</dbReference>
<evidence type="ECO:0000259" key="2">
    <source>
        <dbReference type="PROSITE" id="PS50234"/>
    </source>
</evidence>
<proteinExistence type="predicted"/>
<accession>A0ABV5VHR0</accession>
<dbReference type="Pfam" id="PF13531">
    <property type="entry name" value="SBP_bac_11"/>
    <property type="match status" value="1"/>
</dbReference>
<evidence type="ECO:0000313" key="4">
    <source>
        <dbReference type="Proteomes" id="UP001589703"/>
    </source>
</evidence>
<organism evidence="3 4">
    <name type="scientific">Streptomyces thermocoprophilus</name>
    <dbReference type="NCBI Taxonomy" id="78356"/>
    <lineage>
        <taxon>Bacteria</taxon>
        <taxon>Bacillati</taxon>
        <taxon>Actinomycetota</taxon>
        <taxon>Actinomycetes</taxon>
        <taxon>Kitasatosporales</taxon>
        <taxon>Streptomycetaceae</taxon>
        <taxon>Streptomyces</taxon>
    </lineage>
</organism>
<feature type="region of interest" description="Disordered" evidence="1">
    <location>
        <begin position="520"/>
        <end position="544"/>
    </location>
</feature>
<dbReference type="CDD" id="cd00198">
    <property type="entry name" value="vWFA"/>
    <property type="match status" value="1"/>
</dbReference>
<dbReference type="Pfam" id="PF00092">
    <property type="entry name" value="VWA"/>
    <property type="match status" value="1"/>
</dbReference>
<feature type="region of interest" description="Disordered" evidence="1">
    <location>
        <begin position="232"/>
        <end position="403"/>
    </location>
</feature>
<dbReference type="SUPFAM" id="SSF53300">
    <property type="entry name" value="vWA-like"/>
    <property type="match status" value="1"/>
</dbReference>
<name>A0ABV5VHR0_9ACTN</name>
<dbReference type="RefSeq" id="WP_308404532.1">
    <property type="nucleotide sequence ID" value="NZ_JBHMAR010000026.1"/>
</dbReference>
<sequence length="1003" mass="105234">MSGYDPSGRTNRALLVGVSEYDHVRPSDREGVPGPLPAVRHNRVRLREALRRTGLFDRGRIVVCPSPPHDVFNEALRQAAREPCGLLLFYFAGHGIVPKAGDELFLQMSNARVVAGEQDAFPNAVPFTEVLAQLVGSRAERVVVVLDCCYAGNAAAIWHRFDHVKRRKTLLLMSVQANRLIPAGDSGLPTPFTRELVRLLDDVDGGAGGEELWLSGLYELLKERMTAAGHRTAFDDPQDPQGVWEPGEDVLLRPGETRAVALGGRRADRPAAGSAESPGGASTATPATPLETTPATTPETAPGTTSATTTAASATTTAASTTSADTSTSAASAGRRAEAGPPADPAAVPTRVTAPEPAGTAAAAATTVQGGGTATPDLPPHPHPSPDPSSSPGPGSEPAGDSSRFAFPRRAAALVVRLVRWLRGLRPRTRLLLLALVLLAATTGGYGVTRIVGGPAGGDAACVPPLELRVLTDPELEPTVRAAATAFLTSDANTVHGCRRTGITVYSAGAADALTALRERTDAWQEPRDEDDDPQRDIGPQPDVWIPATGADVPRVTLDRDVRAYADLEAEQEPLAYSPLVLAVPQGLTDGARAAGDGSGVRTGRALAAMVSELRQRHPQAEVRRPDPEYTDSALLATTGLYTEPEKARAAEQTLAQPGRPAQTAAELLCALPEDRAADERTAALVPEFLLKSGVGCARTARVPRVAYYPGDVPALAPAFVRVRWRDGDRDAAARDEAVASFRDWLYDADGGREVFGRDGFRSAGDRHTLLDDGKPGGGVLAALPGSALRDTAEPGELNATMRAYRGANGPGRVLFLLDSSGSMGGNRWQGASGGPSLLKQSLTGLGPQDEYGVWAVYGTSGRGWAPLLPFGHHERADAERVLSDAGRTHVYDAEADPHRALLAALDDMAGRGTDDDRPQLIVLLTDDEDNTRLTGDNLTAVLERARSAGVPVAIVSLENGACDAGRPDARIAEAAGGRCLDAGDDLGAGLHDEVARTGTGDE</sequence>
<reference evidence="3 4" key="1">
    <citation type="submission" date="2024-09" db="EMBL/GenBank/DDBJ databases">
        <authorList>
            <person name="Sun Q."/>
            <person name="Mori K."/>
        </authorList>
    </citation>
    <scope>NUCLEOTIDE SEQUENCE [LARGE SCALE GENOMIC DNA]</scope>
    <source>
        <strain evidence="3 4">JCM 10918</strain>
    </source>
</reference>
<dbReference type="SUPFAM" id="SSF52129">
    <property type="entry name" value="Caspase-like"/>
    <property type="match status" value="1"/>
</dbReference>
<gene>
    <name evidence="3" type="ORF">ACFFRO_19830</name>
</gene>
<dbReference type="Gene3D" id="3.40.50.410">
    <property type="entry name" value="von Willebrand factor, type A domain"/>
    <property type="match status" value="1"/>
</dbReference>
<comment type="caution">
    <text evidence="3">The sequence shown here is derived from an EMBL/GenBank/DDBJ whole genome shotgun (WGS) entry which is preliminary data.</text>
</comment>
<keyword evidence="4" id="KW-1185">Reference proteome</keyword>
<protein>
    <submittedName>
        <fullName evidence="3">VWA domain-containing protein</fullName>
    </submittedName>
</protein>
<dbReference type="Pfam" id="PF00656">
    <property type="entry name" value="Peptidase_C14"/>
    <property type="match status" value="1"/>
</dbReference>
<dbReference type="EMBL" id="JBHMAR010000026">
    <property type="protein sequence ID" value="MFB9737359.1"/>
    <property type="molecule type" value="Genomic_DNA"/>
</dbReference>
<dbReference type="InterPro" id="IPR011600">
    <property type="entry name" value="Pept_C14_caspase"/>
</dbReference>
<evidence type="ECO:0000256" key="1">
    <source>
        <dbReference type="SAM" id="MobiDB-lite"/>
    </source>
</evidence>
<feature type="domain" description="VWFA" evidence="2">
    <location>
        <begin position="813"/>
        <end position="958"/>
    </location>
</feature>